<dbReference type="PANTHER" id="PTHR33639">
    <property type="entry name" value="THIOL-DISULFIDE OXIDOREDUCTASE DCC"/>
    <property type="match status" value="1"/>
</dbReference>
<evidence type="ECO:0000313" key="2">
    <source>
        <dbReference type="Proteomes" id="UP000223839"/>
    </source>
</evidence>
<organism evidence="1 2">
    <name type="scientific">Bacillus thuringiensis</name>
    <dbReference type="NCBI Taxonomy" id="1428"/>
    <lineage>
        <taxon>Bacteria</taxon>
        <taxon>Bacillati</taxon>
        <taxon>Bacillota</taxon>
        <taxon>Bacilli</taxon>
        <taxon>Bacillales</taxon>
        <taxon>Bacillaceae</taxon>
        <taxon>Bacillus</taxon>
        <taxon>Bacillus cereus group</taxon>
    </lineage>
</organism>
<dbReference type="RefSeq" id="WP_078206814.1">
    <property type="nucleotide sequence ID" value="NZ_NUJG01000100.1"/>
</dbReference>
<evidence type="ECO:0000313" key="1">
    <source>
        <dbReference type="EMBL" id="PFM84269.1"/>
    </source>
</evidence>
<dbReference type="PANTHER" id="PTHR33639:SF2">
    <property type="entry name" value="DUF393 DOMAIN-CONTAINING PROTEIN"/>
    <property type="match status" value="1"/>
</dbReference>
<proteinExistence type="predicted"/>
<gene>
    <name evidence="1" type="ORF">COJ61_30215</name>
</gene>
<sequence length="130" mass="15365">MCGIILFDGDCNFCNQSVQFIIKRDSLGYFRYVSLQGDIGQRMLKQYKINLSIDSIVLIDNDKSYIKSDAIINICKRLSGPWKMMIIFLVIPRSIRNLLYEKFAERRYKWFGKQTICLLPPPEIRKRFLD</sequence>
<dbReference type="EMBL" id="NUYG01000094">
    <property type="protein sequence ID" value="PFM84269.1"/>
    <property type="molecule type" value="Genomic_DNA"/>
</dbReference>
<name>A0AB36TNX0_BACTU</name>
<dbReference type="Proteomes" id="UP000223839">
    <property type="component" value="Unassembled WGS sequence"/>
</dbReference>
<accession>A0AB36TNX0</accession>
<dbReference type="InterPro" id="IPR007263">
    <property type="entry name" value="DCC1-like"/>
</dbReference>
<dbReference type="Pfam" id="PF04134">
    <property type="entry name" value="DCC1-like"/>
    <property type="match status" value="1"/>
</dbReference>
<dbReference type="GO" id="GO:0015035">
    <property type="term" value="F:protein-disulfide reductase activity"/>
    <property type="evidence" value="ECO:0007669"/>
    <property type="project" value="InterPro"/>
</dbReference>
<comment type="caution">
    <text evidence="1">The sequence shown here is derived from an EMBL/GenBank/DDBJ whole genome shotgun (WGS) entry which is preliminary data.</text>
</comment>
<protein>
    <submittedName>
        <fullName evidence="1">DUF393 domain-containing protein</fullName>
    </submittedName>
</protein>
<dbReference type="AlphaFoldDB" id="A0AB36TNX0"/>
<dbReference type="InterPro" id="IPR052927">
    <property type="entry name" value="DCC_oxidoreductase"/>
</dbReference>
<reference evidence="1 2" key="1">
    <citation type="submission" date="2017-09" db="EMBL/GenBank/DDBJ databases">
        <title>Large-scale bioinformatics analysis of Bacillus genomes uncovers conserved roles of natural products in bacterial physiology.</title>
        <authorList>
            <consortium name="Agbiome Team Llc"/>
            <person name="Bleich R.M."/>
            <person name="Grubbs K.J."/>
            <person name="Santa Maria K.C."/>
            <person name="Allen S.E."/>
            <person name="Farag S."/>
            <person name="Shank E.A."/>
            <person name="Bowers A."/>
        </authorList>
    </citation>
    <scope>NUCLEOTIDE SEQUENCE [LARGE SCALE GENOMIC DNA]</scope>
    <source>
        <strain evidence="1 2">AFS077661</strain>
    </source>
</reference>